<name>A0A392VZ87_9FABA</name>
<feature type="non-terminal residue" evidence="1">
    <location>
        <position position="1"/>
    </location>
</feature>
<dbReference type="Proteomes" id="UP000265520">
    <property type="component" value="Unassembled WGS sequence"/>
</dbReference>
<protein>
    <submittedName>
        <fullName evidence="1">Uncharacterized protein</fullName>
    </submittedName>
</protein>
<sequence length="25" mass="2520">TVVAGGAPFRYGCVKGGGTRRHSDA</sequence>
<organism evidence="1 2">
    <name type="scientific">Trifolium medium</name>
    <dbReference type="NCBI Taxonomy" id="97028"/>
    <lineage>
        <taxon>Eukaryota</taxon>
        <taxon>Viridiplantae</taxon>
        <taxon>Streptophyta</taxon>
        <taxon>Embryophyta</taxon>
        <taxon>Tracheophyta</taxon>
        <taxon>Spermatophyta</taxon>
        <taxon>Magnoliopsida</taxon>
        <taxon>eudicotyledons</taxon>
        <taxon>Gunneridae</taxon>
        <taxon>Pentapetalae</taxon>
        <taxon>rosids</taxon>
        <taxon>fabids</taxon>
        <taxon>Fabales</taxon>
        <taxon>Fabaceae</taxon>
        <taxon>Papilionoideae</taxon>
        <taxon>50 kb inversion clade</taxon>
        <taxon>NPAAA clade</taxon>
        <taxon>Hologalegina</taxon>
        <taxon>IRL clade</taxon>
        <taxon>Trifolieae</taxon>
        <taxon>Trifolium</taxon>
    </lineage>
</organism>
<evidence type="ECO:0000313" key="2">
    <source>
        <dbReference type="Proteomes" id="UP000265520"/>
    </source>
</evidence>
<keyword evidence="2" id="KW-1185">Reference proteome</keyword>
<accession>A0A392VZ87</accession>
<evidence type="ECO:0000313" key="1">
    <source>
        <dbReference type="EMBL" id="MCI92809.1"/>
    </source>
</evidence>
<dbReference type="EMBL" id="LXQA011310928">
    <property type="protein sequence ID" value="MCI92809.1"/>
    <property type="molecule type" value="Genomic_DNA"/>
</dbReference>
<proteinExistence type="predicted"/>
<reference evidence="1 2" key="1">
    <citation type="journal article" date="2018" name="Front. Plant Sci.">
        <title>Red Clover (Trifolium pratense) and Zigzag Clover (T. medium) - A Picture of Genomic Similarities and Differences.</title>
        <authorList>
            <person name="Dluhosova J."/>
            <person name="Istvanek J."/>
            <person name="Nedelnik J."/>
            <person name="Repkova J."/>
        </authorList>
    </citation>
    <scope>NUCLEOTIDE SEQUENCE [LARGE SCALE GENOMIC DNA]</scope>
    <source>
        <strain evidence="2">cv. 10/8</strain>
        <tissue evidence="1">Leaf</tissue>
    </source>
</reference>
<comment type="caution">
    <text evidence="1">The sequence shown here is derived from an EMBL/GenBank/DDBJ whole genome shotgun (WGS) entry which is preliminary data.</text>
</comment>
<dbReference type="AlphaFoldDB" id="A0A392VZ87"/>